<evidence type="ECO:0000259" key="5">
    <source>
        <dbReference type="Pfam" id="PF23990"/>
    </source>
</evidence>
<comment type="caution">
    <text evidence="6">The sequence shown here is derived from an EMBL/GenBank/DDBJ whole genome shotgun (WGS) entry which is preliminary data.</text>
</comment>
<evidence type="ECO:0000256" key="1">
    <source>
        <dbReference type="ARBA" id="ARBA00006611"/>
    </source>
</evidence>
<dbReference type="SUPFAM" id="SSF52540">
    <property type="entry name" value="P-loop containing nucleoside triphosphate hydrolases"/>
    <property type="match status" value="1"/>
</dbReference>
<protein>
    <submittedName>
        <fullName evidence="6">Type II secretion system protein</fullName>
    </submittedName>
</protein>
<dbReference type="InterPro" id="IPR050921">
    <property type="entry name" value="T4SS_GSP_E_ATPase"/>
</dbReference>
<evidence type="ECO:0000313" key="7">
    <source>
        <dbReference type="Proteomes" id="UP000294028"/>
    </source>
</evidence>
<evidence type="ECO:0000256" key="2">
    <source>
        <dbReference type="SAM" id="MobiDB-lite"/>
    </source>
</evidence>
<dbReference type="OMA" id="YHDNWLS"/>
<dbReference type="InterPro" id="IPR056570">
    <property type="entry name" value="PilB3-like_N"/>
</dbReference>
<feature type="domain" description="PilB3-like C-terminal" evidence="4">
    <location>
        <begin position="506"/>
        <end position="580"/>
    </location>
</feature>
<dbReference type="InterPro" id="IPR056571">
    <property type="entry name" value="PilB3-like_C"/>
</dbReference>
<sequence>MTYRNEDAMSETEFDLGDTGEQADAASDGDAGATASPNDGADSPNDDNGDPSGFEAALADLRRRLRRTAEVLRGSRIDVRPYRPSDGTLSTFEPPADEAVIDQYWVNAPYAYVVITYDEAASKHCYYAVEPDLDDFERDILERVREDIRDPLLYNTETGSSAETTLRRTLRTVLEQYGIEVEMATFHTLLYYLLRDFRGYGRIDPLMQDPHIEDISCDGYDLPIFAYHDDYTDIETNVSFGEEQLDQFVVRLAQRSGRHISVGDPVVGTTLPDGSRAELALGEEVTPHGSAFTIRMYADDPFTPVDLVEFGTFSVEQMAYLWLCIEHNKSLIFAGGTASGKTTSMNAVSMFIPPRSKVLSIEDTRELSLHHDNWLSSVTRNRMHEGSDIDMYDLLRSALRHRPEFIIVGEVRGEEAVTLFQAMNTGHTTFSTMHADSIETVINRLENEPINVPRAMVQSLDLLCVQTLTRSKGERVRRSRAIGEIGGIDQRTGELDYSRAFSWDAETDTFEQRNSSLLEEIQSERGWTRAELRREVRRRERFIWSLVELGIDDYRQFTALVNEYYADADRVMDRLESEVDAEIPTERDERDGLSVGVENEPHVESGSAEEPQTGDDSGVESPVGDDSHRSDGTGDETAR</sequence>
<organism evidence="6 7">
    <name type="scientific">Halogeometricum borinquense</name>
    <dbReference type="NCBI Taxonomy" id="60847"/>
    <lineage>
        <taxon>Archaea</taxon>
        <taxon>Methanobacteriati</taxon>
        <taxon>Methanobacteriota</taxon>
        <taxon>Stenosarchaea group</taxon>
        <taxon>Halobacteria</taxon>
        <taxon>Halobacteriales</taxon>
        <taxon>Haloferacaceae</taxon>
        <taxon>Halogeometricum</taxon>
    </lineage>
</organism>
<dbReference type="PANTHER" id="PTHR30486:SF6">
    <property type="entry name" value="TYPE IV PILUS RETRACTATION ATPASE PILT"/>
    <property type="match status" value="1"/>
</dbReference>
<dbReference type="Gene3D" id="3.30.450.380">
    <property type="match status" value="1"/>
</dbReference>
<feature type="domain" description="Bacterial type II secretion system protein E" evidence="3">
    <location>
        <begin position="269"/>
        <end position="478"/>
    </location>
</feature>
<name>A0A482TAM8_9EURY</name>
<feature type="compositionally biased region" description="Acidic residues" evidence="2">
    <location>
        <begin position="8"/>
        <end position="18"/>
    </location>
</feature>
<gene>
    <name evidence="6" type="ORF">ELS19_04360</name>
</gene>
<feature type="domain" description="PilB3-like N-terminal" evidence="5">
    <location>
        <begin position="60"/>
        <end position="132"/>
    </location>
</feature>
<reference evidence="6 7" key="1">
    <citation type="submission" date="2018-12" db="EMBL/GenBank/DDBJ databases">
        <title>Genome analysis provides insights into bioremediation potentialities of Halogeometricum borinquense strain N11.</title>
        <authorList>
            <person name="Najjari A."/>
            <person name="Youssef N."/>
            <person name="Fhoula I."/>
            <person name="Ben Dhia O."/>
            <person name="Mahjoubi M."/>
            <person name="Ouzari H.I."/>
            <person name="Cherif A."/>
        </authorList>
    </citation>
    <scope>NUCLEOTIDE SEQUENCE [LARGE SCALE GENOMIC DNA]</scope>
    <source>
        <strain evidence="6 7">N11</strain>
    </source>
</reference>
<dbReference type="Gene3D" id="3.40.50.300">
    <property type="entry name" value="P-loop containing nucleotide triphosphate hydrolases"/>
    <property type="match status" value="1"/>
</dbReference>
<dbReference type="Pfam" id="PF23990">
    <property type="entry name" value="PilB3_N"/>
    <property type="match status" value="1"/>
</dbReference>
<comment type="similarity">
    <text evidence="1">Belongs to the GSP E family.</text>
</comment>
<dbReference type="GO" id="GO:0016887">
    <property type="term" value="F:ATP hydrolysis activity"/>
    <property type="evidence" value="ECO:0007669"/>
    <property type="project" value="InterPro"/>
</dbReference>
<accession>A0A482TAM8</accession>
<dbReference type="InterPro" id="IPR027417">
    <property type="entry name" value="P-loop_NTPase"/>
</dbReference>
<dbReference type="CDD" id="cd01130">
    <property type="entry name" value="VirB11-like_ATPase"/>
    <property type="match status" value="1"/>
</dbReference>
<feature type="compositionally biased region" description="Basic and acidic residues" evidence="2">
    <location>
        <begin position="625"/>
        <end position="639"/>
    </location>
</feature>
<dbReference type="Pfam" id="PF00437">
    <property type="entry name" value="T2SSE"/>
    <property type="match status" value="1"/>
</dbReference>
<evidence type="ECO:0000313" key="6">
    <source>
        <dbReference type="EMBL" id="RYJ13276.1"/>
    </source>
</evidence>
<dbReference type="AlphaFoldDB" id="A0A482TAM8"/>
<feature type="region of interest" description="Disordered" evidence="2">
    <location>
        <begin position="1"/>
        <end position="54"/>
    </location>
</feature>
<evidence type="ECO:0000259" key="3">
    <source>
        <dbReference type="Pfam" id="PF00437"/>
    </source>
</evidence>
<proteinExistence type="inferred from homology"/>
<feature type="compositionally biased region" description="Low complexity" evidence="2">
    <location>
        <begin position="23"/>
        <end position="36"/>
    </location>
</feature>
<dbReference type="PANTHER" id="PTHR30486">
    <property type="entry name" value="TWITCHING MOTILITY PROTEIN PILT"/>
    <property type="match status" value="1"/>
</dbReference>
<dbReference type="Proteomes" id="UP000294028">
    <property type="component" value="Unassembled WGS sequence"/>
</dbReference>
<dbReference type="Pfam" id="PF23989">
    <property type="entry name" value="PilB3_C"/>
    <property type="match status" value="1"/>
</dbReference>
<evidence type="ECO:0000259" key="4">
    <source>
        <dbReference type="Pfam" id="PF23989"/>
    </source>
</evidence>
<feature type="region of interest" description="Disordered" evidence="2">
    <location>
        <begin position="577"/>
        <end position="639"/>
    </location>
</feature>
<dbReference type="EMBL" id="RZHH01000002">
    <property type="protein sequence ID" value="RYJ13276.1"/>
    <property type="molecule type" value="Genomic_DNA"/>
</dbReference>
<dbReference type="InterPro" id="IPR001482">
    <property type="entry name" value="T2SS/T4SS_dom"/>
</dbReference>